<sequence length="227" mass="24010">MLPTTSNLPESPAGDAGAHVRKVCPHCGSDDVMRTATMVWDVATQDWIVSSLHDDGAACNACNREEIELAVETVDVGATSPAGSAQDKPQDTPDTVPYTAESYTAFPAGGRHESGWCVKCGDDTVCDVVGGQGDAERIAALLNAAALTTAAGGDAAAHLPDLNREAQAIALGTLRLIDLQLREPPSPKMLVVMRQMVRCALGDYTVDRELACEQLASAAYRRTYDNH</sequence>
<dbReference type="AlphaFoldDB" id="M4NN19"/>
<protein>
    <submittedName>
        <fullName evidence="1">Uncharacterized protein</fullName>
    </submittedName>
</protein>
<evidence type="ECO:0000313" key="2">
    <source>
        <dbReference type="Proteomes" id="UP000011859"/>
    </source>
</evidence>
<dbReference type="HOGENOM" id="CLU_1218962_0_0_6"/>
<gene>
    <name evidence="1" type="ORF">R2APBS1_1963</name>
</gene>
<dbReference type="Proteomes" id="UP000011859">
    <property type="component" value="Chromosome"/>
</dbReference>
<organism evidence="1 2">
    <name type="scientific">Rhodanobacter denitrificans</name>
    <dbReference type="NCBI Taxonomy" id="666685"/>
    <lineage>
        <taxon>Bacteria</taxon>
        <taxon>Pseudomonadati</taxon>
        <taxon>Pseudomonadota</taxon>
        <taxon>Gammaproteobacteria</taxon>
        <taxon>Lysobacterales</taxon>
        <taxon>Rhodanobacteraceae</taxon>
        <taxon>Rhodanobacter</taxon>
    </lineage>
</organism>
<proteinExistence type="predicted"/>
<keyword evidence="2" id="KW-1185">Reference proteome</keyword>
<accession>M4NN19</accession>
<dbReference type="EMBL" id="CP003470">
    <property type="protein sequence ID" value="AGG89086.1"/>
    <property type="molecule type" value="Genomic_DNA"/>
</dbReference>
<dbReference type="KEGG" id="rhd:R2APBS1_1963"/>
<reference evidence="1 2" key="1">
    <citation type="submission" date="2012-04" db="EMBL/GenBank/DDBJ databases">
        <title>Complete genome of Rhodanobacter sp. 2APBS1.</title>
        <authorList>
            <consortium name="US DOE Joint Genome Institute"/>
            <person name="Huntemann M."/>
            <person name="Wei C.-L."/>
            <person name="Han J."/>
            <person name="Detter J.C."/>
            <person name="Han C."/>
            <person name="Tapia R."/>
            <person name="Munk A.C.C."/>
            <person name="Chen A."/>
            <person name="Krypides N."/>
            <person name="Mavromatis K."/>
            <person name="Markowitz V."/>
            <person name="Szeto E."/>
            <person name="Ivanova N."/>
            <person name="Mikhailova N."/>
            <person name="Ovchinnikova G."/>
            <person name="Pagani I."/>
            <person name="Pati A."/>
            <person name="Goodwin L."/>
            <person name="Peters L."/>
            <person name="Pitluck S."/>
            <person name="Woyke T."/>
            <person name="Prakash O."/>
            <person name="Elkins J."/>
            <person name="Brown S."/>
            <person name="Palumbo A."/>
            <person name="Hemme C."/>
            <person name="Zhou J."/>
            <person name="Watson D."/>
            <person name="Jardine P."/>
            <person name="Kostka J."/>
            <person name="Green S."/>
        </authorList>
    </citation>
    <scope>NUCLEOTIDE SEQUENCE [LARGE SCALE GENOMIC DNA]</scope>
    <source>
        <strain evidence="1 2">2APBS1</strain>
    </source>
</reference>
<dbReference type="STRING" id="666685.R2APBS1_1963"/>
<evidence type="ECO:0000313" key="1">
    <source>
        <dbReference type="EMBL" id="AGG89086.1"/>
    </source>
</evidence>
<dbReference type="GeneID" id="72428697"/>
<dbReference type="OrthoDB" id="7875275at2"/>
<dbReference type="RefSeq" id="WP_015447811.1">
    <property type="nucleotide sequence ID" value="NC_020541.1"/>
</dbReference>
<name>M4NN19_9GAMM</name>